<name>A0A5B7JRW0_PORTR</name>
<evidence type="ECO:0000256" key="1">
    <source>
        <dbReference type="SAM" id="MobiDB-lite"/>
    </source>
</evidence>
<evidence type="ECO:0000313" key="3">
    <source>
        <dbReference type="Proteomes" id="UP000324222"/>
    </source>
</evidence>
<sequence length="103" mass="10643">MRTRRRGVVGDGEASPCNGCNEVPAGVTDGAAGNPCRGKGLVSTTPRDTSHLPTMPRTLLPSRPAAPPPPLVITVAPHNKPCHVAAPTSVGGTARSYPQWSVR</sequence>
<keyword evidence="3" id="KW-1185">Reference proteome</keyword>
<evidence type="ECO:0000313" key="2">
    <source>
        <dbReference type="EMBL" id="MPC95114.1"/>
    </source>
</evidence>
<gene>
    <name evidence="2" type="ORF">E2C01_090310</name>
</gene>
<comment type="caution">
    <text evidence="2">The sequence shown here is derived from an EMBL/GenBank/DDBJ whole genome shotgun (WGS) entry which is preliminary data.</text>
</comment>
<proteinExistence type="predicted"/>
<protein>
    <submittedName>
        <fullName evidence="2">Uncharacterized protein</fullName>
    </submittedName>
</protein>
<dbReference type="EMBL" id="VSRR010101052">
    <property type="protein sequence ID" value="MPC95114.1"/>
    <property type="molecule type" value="Genomic_DNA"/>
</dbReference>
<dbReference type="AlphaFoldDB" id="A0A5B7JRW0"/>
<dbReference type="Proteomes" id="UP000324222">
    <property type="component" value="Unassembled WGS sequence"/>
</dbReference>
<feature type="region of interest" description="Disordered" evidence="1">
    <location>
        <begin position="42"/>
        <end position="69"/>
    </location>
</feature>
<reference evidence="2 3" key="1">
    <citation type="submission" date="2019-05" db="EMBL/GenBank/DDBJ databases">
        <title>Another draft genome of Portunus trituberculatus and its Hox gene families provides insights of decapod evolution.</title>
        <authorList>
            <person name="Jeong J.-H."/>
            <person name="Song I."/>
            <person name="Kim S."/>
            <person name="Choi T."/>
            <person name="Kim D."/>
            <person name="Ryu S."/>
            <person name="Kim W."/>
        </authorList>
    </citation>
    <scope>NUCLEOTIDE SEQUENCE [LARGE SCALE GENOMIC DNA]</scope>
    <source>
        <tissue evidence="2">Muscle</tissue>
    </source>
</reference>
<organism evidence="2 3">
    <name type="scientific">Portunus trituberculatus</name>
    <name type="common">Swimming crab</name>
    <name type="synonym">Neptunus trituberculatus</name>
    <dbReference type="NCBI Taxonomy" id="210409"/>
    <lineage>
        <taxon>Eukaryota</taxon>
        <taxon>Metazoa</taxon>
        <taxon>Ecdysozoa</taxon>
        <taxon>Arthropoda</taxon>
        <taxon>Crustacea</taxon>
        <taxon>Multicrustacea</taxon>
        <taxon>Malacostraca</taxon>
        <taxon>Eumalacostraca</taxon>
        <taxon>Eucarida</taxon>
        <taxon>Decapoda</taxon>
        <taxon>Pleocyemata</taxon>
        <taxon>Brachyura</taxon>
        <taxon>Eubrachyura</taxon>
        <taxon>Portunoidea</taxon>
        <taxon>Portunidae</taxon>
        <taxon>Portuninae</taxon>
        <taxon>Portunus</taxon>
    </lineage>
</organism>
<accession>A0A5B7JRW0</accession>